<dbReference type="AlphaFoldDB" id="A0A9X0WHS7"/>
<dbReference type="EMBL" id="NRSD01000007">
    <property type="protein sequence ID" value="MBK1644740.1"/>
    <property type="molecule type" value="Genomic_DNA"/>
</dbReference>
<comment type="caution">
    <text evidence="1">The sequence shown here is derived from an EMBL/GenBank/DDBJ whole genome shotgun (WGS) entry which is preliminary data.</text>
</comment>
<dbReference type="RefSeq" id="WP_200387549.1">
    <property type="nucleotide sequence ID" value="NZ_NRSD01000007.1"/>
</dbReference>
<organism evidence="1 2">
    <name type="scientific">Thiocapsa imhoffii</name>
    <dbReference type="NCBI Taxonomy" id="382777"/>
    <lineage>
        <taxon>Bacteria</taxon>
        <taxon>Pseudomonadati</taxon>
        <taxon>Pseudomonadota</taxon>
        <taxon>Gammaproteobacteria</taxon>
        <taxon>Chromatiales</taxon>
        <taxon>Chromatiaceae</taxon>
        <taxon>Thiocapsa</taxon>
    </lineage>
</organism>
<proteinExistence type="predicted"/>
<name>A0A9X0WHS7_9GAMM</name>
<protein>
    <recommendedName>
        <fullName evidence="3">Lipoprotein</fullName>
    </recommendedName>
</protein>
<gene>
    <name evidence="1" type="ORF">CKO25_08780</name>
</gene>
<dbReference type="PROSITE" id="PS51257">
    <property type="entry name" value="PROKAR_LIPOPROTEIN"/>
    <property type="match status" value="1"/>
</dbReference>
<reference evidence="1 2" key="1">
    <citation type="journal article" date="2020" name="Microorganisms">
        <title>Osmotic Adaptation and Compatible Solute Biosynthesis of Phototrophic Bacteria as Revealed from Genome Analyses.</title>
        <authorList>
            <person name="Imhoff J.F."/>
            <person name="Rahn T."/>
            <person name="Kunzel S."/>
            <person name="Keller A."/>
            <person name="Neulinger S.C."/>
        </authorList>
    </citation>
    <scope>NUCLEOTIDE SEQUENCE [LARGE SCALE GENOMIC DNA]</scope>
    <source>
        <strain evidence="1 2">DSM 21303</strain>
    </source>
</reference>
<keyword evidence="2" id="KW-1185">Reference proteome</keyword>
<accession>A0A9X0WHS7</accession>
<evidence type="ECO:0000313" key="1">
    <source>
        <dbReference type="EMBL" id="MBK1644740.1"/>
    </source>
</evidence>
<evidence type="ECO:0000313" key="2">
    <source>
        <dbReference type="Proteomes" id="UP001138802"/>
    </source>
</evidence>
<sequence>MPRSLRHLIHLVIALVILGAITSCGTRSGRSEFRGSIAENERYDGPVALAIAPVVDGRGAGESEISLWWIQRVMSQELDRMPLYAVVIPLETRTEAHEGELLMQPALTSLKWTQPPGPGSEISMRIRVTHPGTGQVRLDRVYRGDCRHCRFESGQPPIAGPLTALMADLNKDLQRDAAR</sequence>
<dbReference type="Proteomes" id="UP001138802">
    <property type="component" value="Unassembled WGS sequence"/>
</dbReference>
<evidence type="ECO:0008006" key="3">
    <source>
        <dbReference type="Google" id="ProtNLM"/>
    </source>
</evidence>